<reference evidence="1" key="1">
    <citation type="submission" date="2018-05" db="EMBL/GenBank/DDBJ databases">
        <authorList>
            <person name="Lanie J.A."/>
            <person name="Ng W.-L."/>
            <person name="Kazmierczak K.M."/>
            <person name="Andrzejewski T.M."/>
            <person name="Davidsen T.M."/>
            <person name="Wayne K.J."/>
            <person name="Tettelin H."/>
            <person name="Glass J.I."/>
            <person name="Rusch D."/>
            <person name="Podicherti R."/>
            <person name="Tsui H.-C.T."/>
            <person name="Winkler M.E."/>
        </authorList>
    </citation>
    <scope>NUCLEOTIDE SEQUENCE</scope>
</reference>
<sequence>FKKIKSYLYNLHIIGIFFASQSSLPSVDPSSTKTNLINFLLKVLTKFLTNFSSK</sequence>
<dbReference type="EMBL" id="UINC01072682">
    <property type="protein sequence ID" value="SVC08493.1"/>
    <property type="molecule type" value="Genomic_DNA"/>
</dbReference>
<dbReference type="AlphaFoldDB" id="A0A382JBL6"/>
<organism evidence="1">
    <name type="scientific">marine metagenome</name>
    <dbReference type="NCBI Taxonomy" id="408172"/>
    <lineage>
        <taxon>unclassified sequences</taxon>
        <taxon>metagenomes</taxon>
        <taxon>ecological metagenomes</taxon>
    </lineage>
</organism>
<feature type="non-terminal residue" evidence="1">
    <location>
        <position position="1"/>
    </location>
</feature>
<evidence type="ECO:0000313" key="1">
    <source>
        <dbReference type="EMBL" id="SVC08493.1"/>
    </source>
</evidence>
<protein>
    <submittedName>
        <fullName evidence="1">Uncharacterized protein</fullName>
    </submittedName>
</protein>
<name>A0A382JBL6_9ZZZZ</name>
<proteinExistence type="predicted"/>
<gene>
    <name evidence="1" type="ORF">METZ01_LOCUS261347</name>
</gene>
<accession>A0A382JBL6</accession>